<feature type="compositionally biased region" description="Polar residues" evidence="1">
    <location>
        <begin position="54"/>
        <end position="67"/>
    </location>
</feature>
<accession>A0A1R1YS51</accession>
<evidence type="ECO:0000313" key="4">
    <source>
        <dbReference type="Proteomes" id="UP000187429"/>
    </source>
</evidence>
<sequence length="253" mass="27746">MKVIRISVGVMIICLKDVLSLPTNRLNSQNTGQVVPGSNVAVPIPVQSGNIDTNFGGTNANSSQSGKKSVLPVPISDPEKDWRVKSFLDRIVSGAIKMIRLQSENISKITNSANIKKKLSDIKEFGKEMAKLDLKRVLNVEKIQPTGSSKVLNEVQPTPRALSEYSPANKGTEYIQEAVPQKIQSRAPLFIAPVEQAPLVQTPKAQQPFLQAQIVQDPNIKLPLVRSSLVQYPPGNEPIAQAPNYYPDDYQLN</sequence>
<name>A0A1R1YS51_9FUNG</name>
<dbReference type="EMBL" id="LSSM01000207">
    <property type="protein sequence ID" value="OMJ29701.1"/>
    <property type="molecule type" value="Genomic_DNA"/>
</dbReference>
<reference evidence="4" key="1">
    <citation type="submission" date="2017-01" db="EMBL/GenBank/DDBJ databases">
        <authorList>
            <person name="Wang Y."/>
            <person name="White M."/>
            <person name="Kvist S."/>
            <person name="Moncalvo J.-M."/>
        </authorList>
    </citation>
    <scope>NUCLEOTIDE SEQUENCE [LARGE SCALE GENOMIC DNA]</scope>
    <source>
        <strain evidence="4">ID-206-W2</strain>
    </source>
</reference>
<dbReference type="Proteomes" id="UP000187429">
    <property type="component" value="Unassembled WGS sequence"/>
</dbReference>
<evidence type="ECO:0000256" key="2">
    <source>
        <dbReference type="SAM" id="SignalP"/>
    </source>
</evidence>
<feature type="signal peptide" evidence="2">
    <location>
        <begin position="1"/>
        <end position="20"/>
    </location>
</feature>
<evidence type="ECO:0000313" key="3">
    <source>
        <dbReference type="EMBL" id="OMJ29701.1"/>
    </source>
</evidence>
<feature type="chain" id="PRO_5013340092" evidence="2">
    <location>
        <begin position="21"/>
        <end position="253"/>
    </location>
</feature>
<protein>
    <submittedName>
        <fullName evidence="3">Uncharacterized protein</fullName>
    </submittedName>
</protein>
<organism evidence="3 4">
    <name type="scientific">Smittium culicis</name>
    <dbReference type="NCBI Taxonomy" id="133412"/>
    <lineage>
        <taxon>Eukaryota</taxon>
        <taxon>Fungi</taxon>
        <taxon>Fungi incertae sedis</taxon>
        <taxon>Zoopagomycota</taxon>
        <taxon>Kickxellomycotina</taxon>
        <taxon>Harpellomycetes</taxon>
        <taxon>Harpellales</taxon>
        <taxon>Legeriomycetaceae</taxon>
        <taxon>Smittium</taxon>
    </lineage>
</organism>
<gene>
    <name evidence="3" type="ORF">AYI69_g783</name>
</gene>
<keyword evidence="4" id="KW-1185">Reference proteome</keyword>
<evidence type="ECO:0000256" key="1">
    <source>
        <dbReference type="SAM" id="MobiDB-lite"/>
    </source>
</evidence>
<feature type="region of interest" description="Disordered" evidence="1">
    <location>
        <begin position="54"/>
        <end position="74"/>
    </location>
</feature>
<dbReference type="AlphaFoldDB" id="A0A1R1YS51"/>
<comment type="caution">
    <text evidence="3">The sequence shown here is derived from an EMBL/GenBank/DDBJ whole genome shotgun (WGS) entry which is preliminary data.</text>
</comment>
<dbReference type="OrthoDB" id="10419403at2759"/>
<proteinExistence type="predicted"/>
<keyword evidence="2" id="KW-0732">Signal</keyword>